<dbReference type="PIRSF" id="PIRSF001438">
    <property type="entry name" value="4pyrrol_synth_OHMeBilane_synth"/>
    <property type="match status" value="1"/>
</dbReference>
<reference evidence="11 13" key="2">
    <citation type="submission" date="2017-06" db="EMBL/GenBank/DDBJ databases">
        <authorList>
            <consortium name="Pathogen Informatics"/>
        </authorList>
    </citation>
    <scope>NUCLEOTIDE SEQUENCE [LARGE SCALE GENOMIC DNA]</scope>
    <source>
        <strain evidence="11 13">NCTC13015</strain>
    </source>
</reference>
<dbReference type="GO" id="GO:0006782">
    <property type="term" value="P:protoporphyrinogen IX biosynthetic process"/>
    <property type="evidence" value="ECO:0007669"/>
    <property type="project" value="UniProtKB-UniRule"/>
</dbReference>
<dbReference type="Gene3D" id="3.40.190.10">
    <property type="entry name" value="Periplasmic binding protein-like II"/>
    <property type="match status" value="2"/>
</dbReference>
<evidence type="ECO:0000313" key="11">
    <source>
        <dbReference type="EMBL" id="SNV56792.1"/>
    </source>
</evidence>
<comment type="subunit">
    <text evidence="3 7">Monomer.</text>
</comment>
<dbReference type="Pfam" id="PF01379">
    <property type="entry name" value="Porphobil_deam"/>
    <property type="match status" value="1"/>
</dbReference>
<dbReference type="Proteomes" id="UP000215374">
    <property type="component" value="Chromosome 1"/>
</dbReference>
<feature type="modified residue" description="S-(dipyrrolylmethanemethyl)cysteine" evidence="7">
    <location>
        <position position="233"/>
    </location>
</feature>
<gene>
    <name evidence="7 11" type="primary">hemC</name>
    <name evidence="10" type="ORF">CIMIT_01345</name>
    <name evidence="11" type="ORF">SAMEA4535761_00335</name>
</gene>
<dbReference type="PRINTS" id="PR00151">
    <property type="entry name" value="PORPHBDMNASE"/>
</dbReference>
<feature type="domain" description="Porphobilinogen deaminase C-terminal" evidence="9">
    <location>
        <begin position="217"/>
        <end position="285"/>
    </location>
</feature>
<dbReference type="GO" id="GO:0004418">
    <property type="term" value="F:hydroxymethylbilane synthase activity"/>
    <property type="evidence" value="ECO:0007669"/>
    <property type="project" value="UniProtKB-UniRule"/>
</dbReference>
<dbReference type="Gene3D" id="3.30.160.40">
    <property type="entry name" value="Porphobilinogen deaminase, C-terminal domain"/>
    <property type="match status" value="1"/>
</dbReference>
<comment type="function">
    <text evidence="1 7">Tetrapolymerization of the monopyrrole PBG into the hydroxymethylbilane pre-uroporphyrinogen in several discrete steps.</text>
</comment>
<keyword evidence="4 7" id="KW-0808">Transferase</keyword>
<dbReference type="SUPFAM" id="SSF54782">
    <property type="entry name" value="Porphobilinogen deaminase (hydroxymethylbilane synthase), C-terminal domain"/>
    <property type="match status" value="1"/>
</dbReference>
<evidence type="ECO:0000256" key="1">
    <source>
        <dbReference type="ARBA" id="ARBA00002869"/>
    </source>
</evidence>
<dbReference type="HOGENOM" id="CLU_019704_1_0_11"/>
<dbReference type="PANTHER" id="PTHR11557:SF0">
    <property type="entry name" value="PORPHOBILINOGEN DEAMINASE"/>
    <property type="match status" value="1"/>
</dbReference>
<dbReference type="FunFam" id="3.40.190.10:FF:000005">
    <property type="entry name" value="Porphobilinogen deaminase"/>
    <property type="match status" value="1"/>
</dbReference>
<dbReference type="EMBL" id="CP009211">
    <property type="protein sequence ID" value="AIJ32734.1"/>
    <property type="molecule type" value="Genomic_DNA"/>
</dbReference>
<dbReference type="EMBL" id="LT906467">
    <property type="protein sequence ID" value="SNV56792.1"/>
    <property type="molecule type" value="Genomic_DNA"/>
</dbReference>
<evidence type="ECO:0000313" key="10">
    <source>
        <dbReference type="EMBL" id="AIJ32734.1"/>
    </source>
</evidence>
<reference evidence="10 12" key="1">
    <citation type="submission" date="2014-08" db="EMBL/GenBank/DDBJ databases">
        <title>Complete genome sequence of Corynebacterium imitans DSM 44264, isolated from a five-month-old boy with suspected pharyngeal diphtheria.</title>
        <authorList>
            <person name="Mollmann S."/>
            <person name="Albersmeier A."/>
            <person name="Ruckert C."/>
            <person name="Tauch A."/>
        </authorList>
    </citation>
    <scope>NUCLEOTIDE SEQUENCE [LARGE SCALE GENOMIC DNA]</scope>
    <source>
        <strain evidence="10 12">DSM 44264</strain>
    </source>
</reference>
<proteinExistence type="inferred from homology"/>
<evidence type="ECO:0000259" key="8">
    <source>
        <dbReference type="Pfam" id="PF01379"/>
    </source>
</evidence>
<dbReference type="RefSeq" id="WP_038588031.1">
    <property type="nucleotide sequence ID" value="NZ_CP009211.1"/>
</dbReference>
<evidence type="ECO:0000256" key="2">
    <source>
        <dbReference type="ARBA" id="ARBA00005638"/>
    </source>
</evidence>
<evidence type="ECO:0000256" key="7">
    <source>
        <dbReference type="HAMAP-Rule" id="MF_00260"/>
    </source>
</evidence>
<dbReference type="PROSITE" id="PS00533">
    <property type="entry name" value="PORPHOBILINOGEN_DEAM"/>
    <property type="match status" value="1"/>
</dbReference>
<dbReference type="NCBIfam" id="TIGR00212">
    <property type="entry name" value="hemC"/>
    <property type="match status" value="1"/>
</dbReference>
<dbReference type="OrthoDB" id="9810298at2"/>
<dbReference type="Pfam" id="PF03900">
    <property type="entry name" value="Porphobil_deamC"/>
    <property type="match status" value="1"/>
</dbReference>
<organism evidence="10 12">
    <name type="scientific">Corynebacterium imitans</name>
    <dbReference type="NCBI Taxonomy" id="156978"/>
    <lineage>
        <taxon>Bacteria</taxon>
        <taxon>Bacillati</taxon>
        <taxon>Actinomycetota</taxon>
        <taxon>Actinomycetes</taxon>
        <taxon>Mycobacteriales</taxon>
        <taxon>Corynebacteriaceae</taxon>
        <taxon>Corynebacterium</taxon>
    </lineage>
</organism>
<name>A0A076NE52_9CORY</name>
<dbReference type="HAMAP" id="MF_00260">
    <property type="entry name" value="Porphobil_deam"/>
    <property type="match status" value="1"/>
</dbReference>
<evidence type="ECO:0000256" key="6">
    <source>
        <dbReference type="ARBA" id="ARBA00048169"/>
    </source>
</evidence>
<dbReference type="STRING" id="156978.CIMIT_01345"/>
<comment type="miscellaneous">
    <text evidence="7">The porphobilinogen subunits are added to the dipyrromethane group.</text>
</comment>
<dbReference type="AlphaFoldDB" id="A0A076NE52"/>
<dbReference type="InterPro" id="IPR000860">
    <property type="entry name" value="HemC"/>
</dbReference>
<dbReference type="Proteomes" id="UP000028780">
    <property type="component" value="Chromosome"/>
</dbReference>
<evidence type="ECO:0000259" key="9">
    <source>
        <dbReference type="Pfam" id="PF03900"/>
    </source>
</evidence>
<dbReference type="KEGG" id="cii:CIMIT_01345"/>
<dbReference type="InterPro" id="IPR022418">
    <property type="entry name" value="Porphobilinogen_deaminase_C"/>
</dbReference>
<dbReference type="PANTHER" id="PTHR11557">
    <property type="entry name" value="PORPHOBILINOGEN DEAMINASE"/>
    <property type="match status" value="1"/>
</dbReference>
<keyword evidence="12" id="KW-1185">Reference proteome</keyword>
<evidence type="ECO:0000256" key="4">
    <source>
        <dbReference type="ARBA" id="ARBA00022679"/>
    </source>
</evidence>
<dbReference type="SUPFAM" id="SSF53850">
    <property type="entry name" value="Periplasmic binding protein-like II"/>
    <property type="match status" value="1"/>
</dbReference>
<dbReference type="GO" id="GO:0005737">
    <property type="term" value="C:cytoplasm"/>
    <property type="evidence" value="ECO:0007669"/>
    <property type="project" value="UniProtKB-UniRule"/>
</dbReference>
<evidence type="ECO:0000256" key="3">
    <source>
        <dbReference type="ARBA" id="ARBA00011245"/>
    </source>
</evidence>
<comment type="catalytic activity">
    <reaction evidence="6 7">
        <text>4 porphobilinogen + H2O = hydroxymethylbilane + 4 NH4(+)</text>
        <dbReference type="Rhea" id="RHEA:13185"/>
        <dbReference type="ChEBI" id="CHEBI:15377"/>
        <dbReference type="ChEBI" id="CHEBI:28938"/>
        <dbReference type="ChEBI" id="CHEBI:57845"/>
        <dbReference type="ChEBI" id="CHEBI:58126"/>
        <dbReference type="EC" id="2.5.1.61"/>
    </reaction>
</comment>
<dbReference type="InterPro" id="IPR022417">
    <property type="entry name" value="Porphobilin_deaminase_N"/>
</dbReference>
<dbReference type="InterPro" id="IPR022419">
    <property type="entry name" value="Porphobilin_deaminase_cofac_BS"/>
</dbReference>
<sequence length="294" mass="31143">MLKIGTRGSHLATTQAGHVRDALIANGTEAELHIVTTAGDVNMSPVERIGVGVFTTALREALASGEVDMAVHSFKDLPTAPDTRLHLVTPEREDHRDALIARDGLTFEQLPQGAKVGTSAPRRVSQLRAMRPDLDIRPLRGNIETRMSYVQRGELDAIILAYAGLSRGGYADRATEVFDPDTLLPAPAQGALAVECRADDADNVRALDALIDEEATACAAAERQVLATLQAGCTAPVAAYATRAEDGELTLRTGVFALDGKTQLVETVTGTDAIEVGTRAAKALLARGARALME</sequence>
<protein>
    <recommendedName>
        <fullName evidence="7">Porphobilinogen deaminase</fullName>
        <shortName evidence="7">PBG</shortName>
        <ecNumber evidence="7">2.5.1.61</ecNumber>
    </recommendedName>
    <alternativeName>
        <fullName evidence="7">Hydroxymethylbilane synthase</fullName>
        <shortName evidence="7">HMBS</shortName>
    </alternativeName>
    <alternativeName>
        <fullName evidence="7">Pre-uroporphyrinogen synthase</fullName>
    </alternativeName>
</protein>
<evidence type="ECO:0000256" key="5">
    <source>
        <dbReference type="ARBA" id="ARBA00023244"/>
    </source>
</evidence>
<evidence type="ECO:0000313" key="12">
    <source>
        <dbReference type="Proteomes" id="UP000028780"/>
    </source>
</evidence>
<evidence type="ECO:0000313" key="13">
    <source>
        <dbReference type="Proteomes" id="UP000215374"/>
    </source>
</evidence>
<keyword evidence="5 7" id="KW-0627">Porphyrin biosynthesis</keyword>
<comment type="cofactor">
    <cofactor evidence="7">
        <name>dipyrromethane</name>
        <dbReference type="ChEBI" id="CHEBI:60342"/>
    </cofactor>
    <text evidence="7">Binds 1 dipyrromethane group covalently.</text>
</comment>
<feature type="domain" description="Porphobilinogen deaminase N-terminal" evidence="8">
    <location>
        <begin position="2"/>
        <end position="202"/>
    </location>
</feature>
<comment type="similarity">
    <text evidence="2 7">Belongs to the HMBS family.</text>
</comment>
<dbReference type="eggNOG" id="COG0181">
    <property type="taxonomic scope" value="Bacteria"/>
</dbReference>
<dbReference type="InterPro" id="IPR036803">
    <property type="entry name" value="Porphobilinogen_deaminase_C_sf"/>
</dbReference>
<accession>A0A076NE52</accession>
<dbReference type="EC" id="2.5.1.61" evidence="7"/>